<evidence type="ECO:0000313" key="3">
    <source>
        <dbReference type="Proteomes" id="UP000800040"/>
    </source>
</evidence>
<dbReference type="EMBL" id="ML975244">
    <property type="protein sequence ID" value="KAF1839771.1"/>
    <property type="molecule type" value="Genomic_DNA"/>
</dbReference>
<feature type="compositionally biased region" description="Basic residues" evidence="1">
    <location>
        <begin position="238"/>
        <end position="256"/>
    </location>
</feature>
<dbReference type="Proteomes" id="UP000800040">
    <property type="component" value="Unassembled WGS sequence"/>
</dbReference>
<feature type="region of interest" description="Disordered" evidence="1">
    <location>
        <begin position="140"/>
        <end position="256"/>
    </location>
</feature>
<dbReference type="AlphaFoldDB" id="A0A6A5KWK9"/>
<proteinExistence type="predicted"/>
<protein>
    <submittedName>
        <fullName evidence="2">Uncharacterized protein</fullName>
    </submittedName>
</protein>
<keyword evidence="3" id="KW-1185">Reference proteome</keyword>
<organism evidence="2 3">
    <name type="scientific">Decorospora gaudefroyi</name>
    <dbReference type="NCBI Taxonomy" id="184978"/>
    <lineage>
        <taxon>Eukaryota</taxon>
        <taxon>Fungi</taxon>
        <taxon>Dikarya</taxon>
        <taxon>Ascomycota</taxon>
        <taxon>Pezizomycotina</taxon>
        <taxon>Dothideomycetes</taxon>
        <taxon>Pleosporomycetidae</taxon>
        <taxon>Pleosporales</taxon>
        <taxon>Pleosporineae</taxon>
        <taxon>Pleosporaceae</taxon>
        <taxon>Decorospora</taxon>
    </lineage>
</organism>
<feature type="compositionally biased region" description="Polar residues" evidence="1">
    <location>
        <begin position="174"/>
        <end position="207"/>
    </location>
</feature>
<evidence type="ECO:0000313" key="2">
    <source>
        <dbReference type="EMBL" id="KAF1839771.1"/>
    </source>
</evidence>
<name>A0A6A5KWK9_9PLEO</name>
<feature type="compositionally biased region" description="Basic and acidic residues" evidence="1">
    <location>
        <begin position="225"/>
        <end position="237"/>
    </location>
</feature>
<dbReference type="OrthoDB" id="3799586at2759"/>
<reference evidence="2" key="1">
    <citation type="submission" date="2020-01" db="EMBL/GenBank/DDBJ databases">
        <authorList>
            <consortium name="DOE Joint Genome Institute"/>
            <person name="Haridas S."/>
            <person name="Albert R."/>
            <person name="Binder M."/>
            <person name="Bloem J."/>
            <person name="Labutti K."/>
            <person name="Salamov A."/>
            <person name="Andreopoulos B."/>
            <person name="Baker S.E."/>
            <person name="Barry K."/>
            <person name="Bills G."/>
            <person name="Bluhm B.H."/>
            <person name="Cannon C."/>
            <person name="Castanera R."/>
            <person name="Culley D.E."/>
            <person name="Daum C."/>
            <person name="Ezra D."/>
            <person name="Gonzalez J.B."/>
            <person name="Henrissat B."/>
            <person name="Kuo A."/>
            <person name="Liang C."/>
            <person name="Lipzen A."/>
            <person name="Lutzoni F."/>
            <person name="Magnuson J."/>
            <person name="Mondo S."/>
            <person name="Nolan M."/>
            <person name="Ohm R."/>
            <person name="Pangilinan J."/>
            <person name="Park H.-J."/>
            <person name="Ramirez L."/>
            <person name="Alfaro M."/>
            <person name="Sun H."/>
            <person name="Tritt A."/>
            <person name="Yoshinaga Y."/>
            <person name="Zwiers L.-H."/>
            <person name="Turgeon B.G."/>
            <person name="Goodwin S.B."/>
            <person name="Spatafora J.W."/>
            <person name="Crous P.W."/>
            <person name="Grigoriev I.V."/>
        </authorList>
    </citation>
    <scope>NUCLEOTIDE SEQUENCE</scope>
    <source>
        <strain evidence="2">P77</strain>
    </source>
</reference>
<sequence length="293" mass="31966">MVKTRLPPNIAITKRSRKFYDGTYTWDSEGFTDDHGVYRGFDCYEPLARAPTPLPPMFLGEESEERDIGGRPSSYSPNAFAFTSDTVQGGFVTVPCNELIRGYDSAGRERLVGKMEDVLGASRVNKVDLTLEESYQLCGIPDSAGKAGKVEKRNITPSTSSPTRKGAAPANPSEPITSSKTAQSKHWSSPSNSELSDCPSDISQWDVSNLDPKSSADVQPATSKQHKEEEEVADKPKMKPKTRGIAQKVKKGVKKPTRADLGDAALSLVGVQMDFSTVDRRRSARHANAQGRK</sequence>
<accession>A0A6A5KWK9</accession>
<evidence type="ECO:0000256" key="1">
    <source>
        <dbReference type="SAM" id="MobiDB-lite"/>
    </source>
</evidence>
<gene>
    <name evidence="2" type="ORF">BDW02DRAFT_563822</name>
</gene>